<dbReference type="InterPro" id="IPR025141">
    <property type="entry name" value="DUF4082"/>
</dbReference>
<dbReference type="OrthoDB" id="505641at2"/>
<dbReference type="SMART" id="SM00060">
    <property type="entry name" value="FN3"/>
    <property type="match status" value="2"/>
</dbReference>
<dbReference type="EMBL" id="PYXZ01000005">
    <property type="protein sequence ID" value="PUA80728.1"/>
    <property type="molecule type" value="Genomic_DNA"/>
</dbReference>
<dbReference type="RefSeq" id="WP_108344922.1">
    <property type="nucleotide sequence ID" value="NZ_PYXZ01000005.1"/>
</dbReference>
<dbReference type="Proteomes" id="UP000244867">
    <property type="component" value="Unassembled WGS sequence"/>
</dbReference>
<dbReference type="Gene3D" id="2.60.40.10">
    <property type="entry name" value="Immunoglobulins"/>
    <property type="match status" value="1"/>
</dbReference>
<dbReference type="InterPro" id="IPR014755">
    <property type="entry name" value="Cu-Rt/internalin_Ig-like"/>
</dbReference>
<reference evidence="6 7" key="1">
    <citation type="submission" date="2018-03" db="EMBL/GenBank/DDBJ databases">
        <authorList>
            <person name="Keele B.F."/>
        </authorList>
    </citation>
    <scope>NUCLEOTIDE SEQUENCE [LARGE SCALE GENOMIC DNA]</scope>
    <source>
        <strain evidence="6 7">IB-3</strain>
    </source>
</reference>
<name>A0A2R7YWH9_9ACTN</name>
<evidence type="ECO:0000259" key="5">
    <source>
        <dbReference type="PROSITE" id="PS50853"/>
    </source>
</evidence>
<gene>
    <name evidence="6" type="ORF">C7S10_13345</name>
</gene>
<dbReference type="Gene3D" id="2.60.40.650">
    <property type="match status" value="1"/>
</dbReference>
<keyword evidence="1" id="KW-0732">Signal</keyword>
<proteinExistence type="predicted"/>
<dbReference type="Gene3D" id="2.60.40.1220">
    <property type="match status" value="6"/>
</dbReference>
<keyword evidence="2" id="KW-0326">Glycosidase</keyword>
<dbReference type="Pfam" id="PF20254">
    <property type="entry name" value="DMFA2_C"/>
    <property type="match status" value="1"/>
</dbReference>
<protein>
    <recommendedName>
        <fullName evidence="5">Fibronectin type-III domain-containing protein</fullName>
    </recommendedName>
</protein>
<dbReference type="GO" id="GO:0016798">
    <property type="term" value="F:hydrolase activity, acting on glycosyl bonds"/>
    <property type="evidence" value="ECO:0007669"/>
    <property type="project" value="UniProtKB-KW"/>
</dbReference>
<feature type="region of interest" description="Disordered" evidence="4">
    <location>
        <begin position="348"/>
        <end position="370"/>
    </location>
</feature>
<sequence>MHDFHAHRRPGRARILLLLLTLVFTGLATWTTAAPAVAAPCDAPVVSPVACENTKVGTPETVWGINGAGDANIQGFATDISVDQGGTVGFKVDTNATSYRLDIYRMGFYNGDGARFVTTVLPTVLNNQPNCITAAATGLVDCGNWTQNASWQVPADAVSGIYFAHAVRTDGTAGESHIMFVVRDDDGRSNLLFQTSDTTWQAYNTYGGNSLYTGSPAGRAYKVSYNRPFTTRANAPEDWVFNAEYPMVRFLESNGYDVSYTTGVDTDRRGNELTEHKTFLSVGHDEYWSGTQRTNVELARAAGVNLAFFSGNEVFWKTRWENSIDGSGTPHRTLVSYKETHANAKIDPAGASTWTGTWRDPRFSPPGDGGRPENALTGTIFTMNCCAIDMQVGASDGKMRFWRNTRVANLTGNQTTTVGTNTIGYEWDEDLDNGSRPAGAFRVSETDGSGQRITDQGTDYSQGPGTHAMTMYRAPSGALVFGAGTIQWSWGLDSRHDRGSAPADVAAQQATVNLLADMGAQPTTMRPGLVAAAASTDTVAPTSTITSPAAGATVEVGTPLTVTGTAADTGGGRVGGVEVSTDNGTTWHRATGRESWTYTFTPSTNGSLTIRTRATDDSARTQVPGAGTTITVGAPPTACPCSIWPGTATPQRTDSDTDAVELGVKFRASTNGLVTGIRYYKPVETSGTHVGSLWSSTGTRLANVTFTNESASGWQQATFPTPVAVTAGTTYVASYFTPSRYAVSSAYFTSATTRGPLTALANGTDGGNGLYRYTSTAGAFPNLSFNSENYWVDVVFSDTDTTKPTVSARTPAVGATGVAVGVAPTATFSETVQQATVAFQLTTPGGAVVPATTSYDAASRTATLNPSAALAASTTYTARVSGAKDTAGNTMDPVTWTFTTGTADTTKPTVTARTPAVGATGVSVGVAPTATFSEAVQQSTIAFELRTPGGAVVPSTTAYNASTRVATLTPNAALAGTTTYTVNLTGARDPSNNLMDPVTWTFTTETPDTTKPTVTARTPAPAATGVPVATEVTATFSEAVQQSTIAFELRTPGGAVVPSTTAYNATTRVATLTPTGSLNPSTTYTVNLTGAKDPSGNTMDPLTWTFTTLASSYGCPCSIWAPTATPARTDSDTDSVELGVKFRAATNGFVTGIRYYKPVETSGTHVGSLWSSTGTRLATVNFTNESASGWQEATFTTPVAVTAGTTYVASYFTPTRYAVTSAYFTSATTRGPLTALANGTDGGNGLYRYSSTAGVFPNQSFNSENYWVDVVFADNDTTKPTVTTRTPAPGATNVVLGATPTAVFDEAVDPASIAFELRTSGGTLVPSTTAYNAGSRTATLTPDAALAASTTYTVNLSGARDPAGNVMNAISWTFTTEAPDTTKPTVTSTNPAAGAPSVLPGTDVSGVFSEAVQQSTITVELRNPANALVAGTTAYNAGTRTVTLTPNAALASGTTYTATISGAKDVSGNTMNPFSWTFTTSSSTYSCPCTIFPSTATPERTDADTSSVELGVKFRAATNGYITGIRYYKPAVTTGTHVGSLWTSTGTRLGQVTFTNETASGWQQATFASPIAVTAGTTYVASYFTPSRYVVSSAYFAPGAVTRGPLTALAHSEGGNGVYRYTGSASTFPDNTYQGENYWVDVVFSETSDDGLPPTVTTRVPAAGTSGVSATVRPSATFSEGVVAGSISMVLRNSATSAVVASTTSYDSTSLTATLTPSLQLAYSTPFTVTLSGARDPSGNVMAPVTWSFETAAAPPPPPTSGPGGPIALVTSDANKSSTYLLEIARAEGLNEYANLKNTDLSATTLAPYSAVVLGNVAITDTQVTALTSWVNAGGNLVLMRPDSRLNSLAGLVTQTGTVSNGYLKVATSTEAGAGITSDTMQFHGAAQRYSLTGGATSVAELFTTASAGTGQPAVSLRTVGSSGGQVASFTYDLAQSIIQTRQGNPAWAGTERDGTAPIRSNDMFFGAGGTDWVDLTKVSIPQADEQQRLLANLLTVMTRDKMPLPRFWYLPATHKAVVVATGDDHGTGGTAGRLSTYTAAGAPGCSVAKWECPRFTSYIYPNSPLINNEAAAFTADGFEIAVHPENGCTNFTSLANLQSVYNTKIAEWSDRYDSIPAPTTGRFHCMAWSDWASQPKAELAAGIRFDTNYYYWPGSWIANRPGFMTGSGFPMRFTDTDGSMIDVFQSSTMMTDESGQSYPFTPDTLLDRALGSQGYYGAFTANLHTDNQTTFEDTQVLASAQSRGVPVVSSKQMLTWLDGRNASSFSNISYSGNTMSFTVNVGAGANQLTSMLPTSGPGGRTLTTITRGGTAVPITLMTVKGQQYAMFAAASGAHTATYVVGGTPTIAEAQASAITADSAKLTWQTDEPATSAVLLGTDAGSMKTVDRVGGRTGDHAITLDSLQPGRRYVFRVRSTSADGTVVTWPALDQRPASFTTRSLDRAAPRISGVRVAALPDGTARVTWSTDEPATSTVRFGRGTRLGSIRLDDRLTRDHAVVLTGLDARRAYGFRVSSADETGNTAHGAVRRLRTARHGVGVQTLEAFRTGTWTSGLVLDDSGFGSLTLAGRGSATYTSGVVDSGQKVDWLRAVLHGTVPAGTSATLQVRTGATSKAGASWSAWTSPRTNGDPLKRSGRFLQWRLRLTASGTAVPDITGIGFTNTGTHHEESELH</sequence>
<evidence type="ECO:0000256" key="2">
    <source>
        <dbReference type="ARBA" id="ARBA00023295"/>
    </source>
</evidence>
<dbReference type="SUPFAM" id="SSF49265">
    <property type="entry name" value="Fibronectin type III"/>
    <property type="match status" value="1"/>
</dbReference>
<dbReference type="CDD" id="cd00063">
    <property type="entry name" value="FN3"/>
    <property type="match status" value="1"/>
</dbReference>
<evidence type="ECO:0000313" key="7">
    <source>
        <dbReference type="Proteomes" id="UP000244867"/>
    </source>
</evidence>
<keyword evidence="7" id="KW-1185">Reference proteome</keyword>
<accession>A0A2R7YWH9</accession>
<dbReference type="Pfam" id="PF13313">
    <property type="entry name" value="DUF4082"/>
    <property type="match status" value="3"/>
</dbReference>
<organism evidence="6 7">
    <name type="scientific">Nocardioides currus</name>
    <dbReference type="NCBI Taxonomy" id="2133958"/>
    <lineage>
        <taxon>Bacteria</taxon>
        <taxon>Bacillati</taxon>
        <taxon>Actinomycetota</taxon>
        <taxon>Actinomycetes</taxon>
        <taxon>Propionibacteriales</taxon>
        <taxon>Nocardioidaceae</taxon>
        <taxon>Nocardioides</taxon>
    </lineage>
</organism>
<keyword evidence="3" id="KW-0119">Carbohydrate metabolism</keyword>
<evidence type="ECO:0000256" key="4">
    <source>
        <dbReference type="SAM" id="MobiDB-lite"/>
    </source>
</evidence>
<dbReference type="InterPro" id="IPR036116">
    <property type="entry name" value="FN3_sf"/>
</dbReference>
<dbReference type="GO" id="GO:0000272">
    <property type="term" value="P:polysaccharide catabolic process"/>
    <property type="evidence" value="ECO:0007669"/>
    <property type="project" value="UniProtKB-KW"/>
</dbReference>
<dbReference type="InterPro" id="IPR046540">
    <property type="entry name" value="DMFA2_C"/>
</dbReference>
<feature type="domain" description="Fibronectin type-III" evidence="5">
    <location>
        <begin position="2344"/>
        <end position="2440"/>
    </location>
</feature>
<evidence type="ECO:0000313" key="6">
    <source>
        <dbReference type="EMBL" id="PUA80728.1"/>
    </source>
</evidence>
<keyword evidence="3" id="KW-0624">Polysaccharide degradation</keyword>
<dbReference type="Pfam" id="PF17957">
    <property type="entry name" value="Big_7"/>
    <property type="match status" value="1"/>
</dbReference>
<dbReference type="PROSITE" id="PS50853">
    <property type="entry name" value="FN3"/>
    <property type="match status" value="1"/>
</dbReference>
<feature type="compositionally biased region" description="Polar residues" evidence="4">
    <location>
        <begin position="446"/>
        <end position="464"/>
    </location>
</feature>
<feature type="region of interest" description="Disordered" evidence="4">
    <location>
        <begin position="437"/>
        <end position="464"/>
    </location>
</feature>
<evidence type="ECO:0000256" key="3">
    <source>
        <dbReference type="ARBA" id="ARBA00023326"/>
    </source>
</evidence>
<dbReference type="SUPFAM" id="SSF81296">
    <property type="entry name" value="E set domains"/>
    <property type="match status" value="1"/>
</dbReference>
<keyword evidence="2" id="KW-0378">Hydrolase</keyword>
<dbReference type="Pfam" id="PF13205">
    <property type="entry name" value="Big_5"/>
    <property type="match status" value="6"/>
</dbReference>
<dbReference type="InterPro" id="IPR013783">
    <property type="entry name" value="Ig-like_fold"/>
</dbReference>
<evidence type="ECO:0000256" key="1">
    <source>
        <dbReference type="ARBA" id="ARBA00022729"/>
    </source>
</evidence>
<dbReference type="InterPro" id="IPR032812">
    <property type="entry name" value="SbsA_Ig"/>
</dbReference>
<dbReference type="InterPro" id="IPR003961">
    <property type="entry name" value="FN3_dom"/>
</dbReference>
<comment type="caution">
    <text evidence="6">The sequence shown here is derived from an EMBL/GenBank/DDBJ whole genome shotgun (WGS) entry which is preliminary data.</text>
</comment>
<dbReference type="InterPro" id="IPR014756">
    <property type="entry name" value="Ig_E-set"/>
</dbReference>